<protein>
    <submittedName>
        <fullName evidence="1">Uncharacterized protein</fullName>
    </submittedName>
</protein>
<keyword evidence="2" id="KW-1185">Reference proteome</keyword>
<dbReference type="AlphaFoldDB" id="A0A1U9KLZ8"/>
<proteinExistence type="predicted"/>
<reference evidence="1 2" key="1">
    <citation type="submission" date="2016-03" db="EMBL/GenBank/DDBJ databases">
        <title>Acetic acid bacteria sequencing.</title>
        <authorList>
            <person name="Brandt J."/>
            <person name="Jakob F."/>
            <person name="Vogel R.F."/>
        </authorList>
    </citation>
    <scope>NUCLEOTIDE SEQUENCE [LARGE SCALE GENOMIC DNA]</scope>
    <source>
        <strain evidence="1 2">NBRC 101099</strain>
    </source>
</reference>
<organism evidence="1 2">
    <name type="scientific">Neoasaia chiangmaiensis</name>
    <dbReference type="NCBI Taxonomy" id="320497"/>
    <lineage>
        <taxon>Bacteria</taxon>
        <taxon>Pseudomonadati</taxon>
        <taxon>Pseudomonadota</taxon>
        <taxon>Alphaproteobacteria</taxon>
        <taxon>Acetobacterales</taxon>
        <taxon>Acetobacteraceae</taxon>
        <taxon>Neoasaia</taxon>
    </lineage>
</organism>
<dbReference type="KEGG" id="nch:A0U93_01285"/>
<evidence type="ECO:0000313" key="1">
    <source>
        <dbReference type="EMBL" id="AQS86809.1"/>
    </source>
</evidence>
<sequence>MSYENPFWNRETLALPNSLLDVTKPVRQAVWAWTVAIGLGVSPTWAKDTSNHDTDMLTDDHYLSSRIIDGGGLITQVCRAYVGKPQIRRARHDGDRLNTFTLRARCLIKPQNDGSDCPQYDITARGTLDRTINQTTVTLRDVDLRLICSTEGR</sequence>
<dbReference type="EMBL" id="CP014691">
    <property type="protein sequence ID" value="AQS86809.1"/>
    <property type="molecule type" value="Genomic_DNA"/>
</dbReference>
<accession>A0A1U9KLZ8</accession>
<name>A0A1U9KLZ8_9PROT</name>
<evidence type="ECO:0000313" key="2">
    <source>
        <dbReference type="Proteomes" id="UP000188604"/>
    </source>
</evidence>
<gene>
    <name evidence="1" type="ORF">A0U93_01285</name>
</gene>
<dbReference type="Proteomes" id="UP000188604">
    <property type="component" value="Chromosome"/>
</dbReference>